<feature type="coiled-coil region" evidence="1">
    <location>
        <begin position="28"/>
        <end position="55"/>
    </location>
</feature>
<evidence type="ECO:0000256" key="1">
    <source>
        <dbReference type="SAM" id="Coils"/>
    </source>
</evidence>
<evidence type="ECO:0000313" key="3">
    <source>
        <dbReference type="EMBL" id="KAJ8310761.1"/>
    </source>
</evidence>
<comment type="caution">
    <text evidence="3">The sequence shown here is derived from an EMBL/GenBank/DDBJ whole genome shotgun (WGS) entry which is preliminary data.</text>
</comment>
<name>A0ABQ9F036_TEGGR</name>
<protein>
    <recommendedName>
        <fullName evidence="2">Rho guanine nucleotide exchange factor 6/7 coiled-coil domain-containing protein</fullName>
    </recommendedName>
</protein>
<dbReference type="Gene3D" id="1.20.5.390">
    <property type="entry name" value="L1 transposable element, trimerization domain"/>
    <property type="match status" value="1"/>
</dbReference>
<feature type="domain" description="Rho guanine nucleotide exchange factor 6/7 coiled-coil" evidence="2">
    <location>
        <begin position="24"/>
        <end position="58"/>
    </location>
</feature>
<dbReference type="Pfam" id="PF16523">
    <property type="entry name" value="betaPIX_CC"/>
    <property type="match status" value="1"/>
</dbReference>
<evidence type="ECO:0000259" key="2">
    <source>
        <dbReference type="Pfam" id="PF16523"/>
    </source>
</evidence>
<accession>A0ABQ9F036</accession>
<reference evidence="3 4" key="1">
    <citation type="submission" date="2022-12" db="EMBL/GenBank/DDBJ databases">
        <title>Chromosome-level genome of Tegillarca granosa.</title>
        <authorList>
            <person name="Kim J."/>
        </authorList>
    </citation>
    <scope>NUCLEOTIDE SEQUENCE [LARGE SCALE GENOMIC DNA]</scope>
    <source>
        <strain evidence="3">Teg-2019</strain>
        <tissue evidence="3">Adductor muscle</tissue>
    </source>
</reference>
<dbReference type="EMBL" id="JARBDR010000640">
    <property type="protein sequence ID" value="KAJ8310761.1"/>
    <property type="molecule type" value="Genomic_DNA"/>
</dbReference>
<gene>
    <name evidence="3" type="ORF">KUTeg_012626</name>
</gene>
<keyword evidence="4" id="KW-1185">Reference proteome</keyword>
<dbReference type="Proteomes" id="UP001217089">
    <property type="component" value="Unassembled WGS sequence"/>
</dbReference>
<evidence type="ECO:0000313" key="4">
    <source>
        <dbReference type="Proteomes" id="UP001217089"/>
    </source>
</evidence>
<dbReference type="InterPro" id="IPR032409">
    <property type="entry name" value="GEF6/7_CC"/>
</dbReference>
<sequence>MAAIDNKNTSTPKNSFVSSIMTLVDTEQKKMRRDLEDETKARKQLENRIKKFIKSRPELGCEDNT</sequence>
<proteinExistence type="predicted"/>
<organism evidence="3 4">
    <name type="scientific">Tegillarca granosa</name>
    <name type="common">Malaysian cockle</name>
    <name type="synonym">Anadara granosa</name>
    <dbReference type="NCBI Taxonomy" id="220873"/>
    <lineage>
        <taxon>Eukaryota</taxon>
        <taxon>Metazoa</taxon>
        <taxon>Spiralia</taxon>
        <taxon>Lophotrochozoa</taxon>
        <taxon>Mollusca</taxon>
        <taxon>Bivalvia</taxon>
        <taxon>Autobranchia</taxon>
        <taxon>Pteriomorphia</taxon>
        <taxon>Arcoida</taxon>
        <taxon>Arcoidea</taxon>
        <taxon>Arcidae</taxon>
        <taxon>Tegillarca</taxon>
    </lineage>
</organism>
<keyword evidence="1" id="KW-0175">Coiled coil</keyword>